<sequence>MIVKCSILTLVVAAILAGNHAFANEMEIITIHHSDNHSVVSATDKALPAKIDVGDLFEVLPGASINGNGPLTGIVQYRGLSGDRVNTQINGVKLAGAGPNAMDTPLSYASLIMTERVDLSRGIAPVSSGIDTLGGSVNVVESSAEFDVVDGKVAAQYQDNGQRGSFGAKANLANKDHALLVYTDILKGNEDVITGNGKHIMPTDYQKQMFGGQYKFNLTDSLSQEEFIGIGYQYLETTDAGTPALPMDINFIRTDHINSQGVHLFAEWQLDWHLAYSDARHGMDNFSKRMLMPSMSARYNNADSTSWDGALAFTKDDWQVGLDMQMAKHDSVITTPEQSMFSIGNFNGVRDDRYSVYAQWDKHINQWQLNVGARLKQYQTDAENVHHSMAANKPAINLLMTRFNEADKSQSQTGVDFVFDARYQVNDELTWIVGLARKQASASYQQRYLWLPMQSTGGLADGKTYVGQMDLDLETAYQIELGNAYHSGNFSINPRIFYHRIDDYIQGIEATDPVVLAVTAMMGDANPMQFANVDADLMGMDINATYAFSTQVSIDMVASYVSGERRDIDDNLYRIAPANINVGLNYESNSWFARLETLAMAAQDKVSVSQLEQRTSGYAVVNMLVGYEAKSWRVKAGVNNVFDTEYQDHLAGYNRVMGSEILPGERMFGLGMQAWLSGEYHF</sequence>
<keyword evidence="6 8" id="KW-0472">Membrane</keyword>
<organism evidence="13 14">
    <name type="scientific">Shewanella holmiensis</name>
    <dbReference type="NCBI Taxonomy" id="2952222"/>
    <lineage>
        <taxon>Bacteria</taxon>
        <taxon>Pseudomonadati</taxon>
        <taxon>Pseudomonadota</taxon>
        <taxon>Gammaproteobacteria</taxon>
        <taxon>Alteromonadales</taxon>
        <taxon>Shewanellaceae</taxon>
        <taxon>Shewanella</taxon>
    </lineage>
</organism>
<evidence type="ECO:0000256" key="1">
    <source>
        <dbReference type="ARBA" id="ARBA00004571"/>
    </source>
</evidence>
<evidence type="ECO:0000256" key="7">
    <source>
        <dbReference type="ARBA" id="ARBA00023237"/>
    </source>
</evidence>
<name>A0A9X2WMY3_9GAMM</name>
<dbReference type="SUPFAM" id="SSF56935">
    <property type="entry name" value="Porins"/>
    <property type="match status" value="1"/>
</dbReference>
<feature type="domain" description="TonB-dependent receptor plug" evidence="12">
    <location>
        <begin position="38"/>
        <end position="135"/>
    </location>
</feature>
<evidence type="ECO:0000313" key="14">
    <source>
        <dbReference type="Proteomes" id="UP001155546"/>
    </source>
</evidence>
<dbReference type="AlphaFoldDB" id="A0A9X2WMY3"/>
<comment type="similarity">
    <text evidence="8 9">Belongs to the TonB-dependent receptor family.</text>
</comment>
<dbReference type="Pfam" id="PF00593">
    <property type="entry name" value="TonB_dep_Rec_b-barrel"/>
    <property type="match status" value="1"/>
</dbReference>
<dbReference type="PROSITE" id="PS52016">
    <property type="entry name" value="TONB_DEPENDENT_REC_3"/>
    <property type="match status" value="1"/>
</dbReference>
<keyword evidence="10" id="KW-0732">Signal</keyword>
<dbReference type="InterPro" id="IPR000531">
    <property type="entry name" value="Beta-barrel_TonB"/>
</dbReference>
<reference evidence="13" key="1">
    <citation type="journal article" date="2023" name="Int. J. Syst. Evol. Microbiol.">
        <title>&lt;i&gt;Shewanella septentrionalis&lt;/i&gt; sp. nov. and &lt;i&gt;Shewanella holmiensis&lt;/i&gt; sp. nov., isolated from Baltic Sea water and sediments.</title>
        <authorList>
            <person name="Martin-Rodriguez A.J."/>
            <person name="Thorell K."/>
            <person name="Joffre E."/>
            <person name="Jensie-Markopoulos S."/>
            <person name="Moore E.R.B."/>
            <person name="Sjoling A."/>
        </authorList>
    </citation>
    <scope>NUCLEOTIDE SEQUENCE</scope>
    <source>
        <strain evidence="13">SP1S2-7</strain>
    </source>
</reference>
<dbReference type="InterPro" id="IPR037066">
    <property type="entry name" value="Plug_dom_sf"/>
</dbReference>
<keyword evidence="4 8" id="KW-0812">Transmembrane</keyword>
<evidence type="ECO:0000256" key="5">
    <source>
        <dbReference type="ARBA" id="ARBA00023077"/>
    </source>
</evidence>
<dbReference type="InterPro" id="IPR039426">
    <property type="entry name" value="TonB-dep_rcpt-like"/>
</dbReference>
<dbReference type="PANTHER" id="PTHR30069">
    <property type="entry name" value="TONB-DEPENDENT OUTER MEMBRANE RECEPTOR"/>
    <property type="match status" value="1"/>
</dbReference>
<evidence type="ECO:0000256" key="4">
    <source>
        <dbReference type="ARBA" id="ARBA00022692"/>
    </source>
</evidence>
<comment type="subcellular location">
    <subcellularLocation>
        <location evidence="1 8">Cell outer membrane</location>
        <topology evidence="1 8">Multi-pass membrane protein</topology>
    </subcellularLocation>
</comment>
<keyword evidence="14" id="KW-1185">Reference proteome</keyword>
<evidence type="ECO:0000256" key="6">
    <source>
        <dbReference type="ARBA" id="ARBA00023136"/>
    </source>
</evidence>
<feature type="signal peptide" evidence="10">
    <location>
        <begin position="1"/>
        <end position="23"/>
    </location>
</feature>
<evidence type="ECO:0000256" key="3">
    <source>
        <dbReference type="ARBA" id="ARBA00022452"/>
    </source>
</evidence>
<keyword evidence="13" id="KW-0675">Receptor</keyword>
<evidence type="ECO:0000313" key="13">
    <source>
        <dbReference type="EMBL" id="MCT7942225.1"/>
    </source>
</evidence>
<accession>A0A9X2WMY3</accession>
<proteinExistence type="inferred from homology"/>
<dbReference type="InterPro" id="IPR036942">
    <property type="entry name" value="Beta-barrel_TonB_sf"/>
</dbReference>
<gene>
    <name evidence="13" type="ORF">NE535_10525</name>
</gene>
<evidence type="ECO:0000259" key="11">
    <source>
        <dbReference type="Pfam" id="PF00593"/>
    </source>
</evidence>
<dbReference type="GO" id="GO:0044718">
    <property type="term" value="P:siderophore transmembrane transport"/>
    <property type="evidence" value="ECO:0007669"/>
    <property type="project" value="TreeGrafter"/>
</dbReference>
<dbReference type="Proteomes" id="UP001155546">
    <property type="component" value="Unassembled WGS sequence"/>
</dbReference>
<keyword evidence="5 9" id="KW-0798">TonB box</keyword>
<evidence type="ECO:0000256" key="10">
    <source>
        <dbReference type="SAM" id="SignalP"/>
    </source>
</evidence>
<evidence type="ECO:0000256" key="9">
    <source>
        <dbReference type="RuleBase" id="RU003357"/>
    </source>
</evidence>
<comment type="caution">
    <text evidence="13">The sequence shown here is derived from an EMBL/GenBank/DDBJ whole genome shotgun (WGS) entry which is preliminary data.</text>
</comment>
<dbReference type="Gene3D" id="2.40.170.20">
    <property type="entry name" value="TonB-dependent receptor, beta-barrel domain"/>
    <property type="match status" value="1"/>
</dbReference>
<dbReference type="Pfam" id="PF07715">
    <property type="entry name" value="Plug"/>
    <property type="match status" value="1"/>
</dbReference>
<evidence type="ECO:0000259" key="12">
    <source>
        <dbReference type="Pfam" id="PF07715"/>
    </source>
</evidence>
<keyword evidence="3 8" id="KW-1134">Transmembrane beta strand</keyword>
<dbReference type="RefSeq" id="WP_261298603.1">
    <property type="nucleotide sequence ID" value="NZ_JAMTCD010000012.1"/>
</dbReference>
<dbReference type="InterPro" id="IPR012910">
    <property type="entry name" value="Plug_dom"/>
</dbReference>
<evidence type="ECO:0000256" key="8">
    <source>
        <dbReference type="PROSITE-ProRule" id="PRU01360"/>
    </source>
</evidence>
<keyword evidence="2 8" id="KW-0813">Transport</keyword>
<dbReference type="PANTHER" id="PTHR30069:SF49">
    <property type="entry name" value="OUTER MEMBRANE PROTEIN C"/>
    <property type="match status" value="1"/>
</dbReference>
<feature type="chain" id="PRO_5040954752" evidence="10">
    <location>
        <begin position="24"/>
        <end position="682"/>
    </location>
</feature>
<dbReference type="GO" id="GO:0015344">
    <property type="term" value="F:siderophore uptake transmembrane transporter activity"/>
    <property type="evidence" value="ECO:0007669"/>
    <property type="project" value="TreeGrafter"/>
</dbReference>
<dbReference type="Gene3D" id="2.170.130.10">
    <property type="entry name" value="TonB-dependent receptor, plug domain"/>
    <property type="match status" value="1"/>
</dbReference>
<protein>
    <submittedName>
        <fullName evidence="13">TonB-dependent receptor</fullName>
    </submittedName>
</protein>
<feature type="domain" description="TonB-dependent receptor-like beta-barrel" evidence="11">
    <location>
        <begin position="156"/>
        <end position="641"/>
    </location>
</feature>
<keyword evidence="7 8" id="KW-0998">Cell outer membrane</keyword>
<dbReference type="GO" id="GO:0009279">
    <property type="term" value="C:cell outer membrane"/>
    <property type="evidence" value="ECO:0007669"/>
    <property type="project" value="UniProtKB-SubCell"/>
</dbReference>
<dbReference type="EMBL" id="JAMTCD010000012">
    <property type="protein sequence ID" value="MCT7942225.1"/>
    <property type="molecule type" value="Genomic_DNA"/>
</dbReference>
<evidence type="ECO:0000256" key="2">
    <source>
        <dbReference type="ARBA" id="ARBA00022448"/>
    </source>
</evidence>